<gene>
    <name evidence="1" type="ORF">BDM02DRAFT_886705</name>
</gene>
<dbReference type="EMBL" id="MU118126">
    <property type="protein sequence ID" value="KAF9644645.1"/>
    <property type="molecule type" value="Genomic_DNA"/>
</dbReference>
<dbReference type="Proteomes" id="UP000886501">
    <property type="component" value="Unassembled WGS sequence"/>
</dbReference>
<reference evidence="1" key="2">
    <citation type="journal article" date="2020" name="Nat. Commun.">
        <title>Large-scale genome sequencing of mycorrhizal fungi provides insights into the early evolution of symbiotic traits.</title>
        <authorList>
            <person name="Miyauchi S."/>
            <person name="Kiss E."/>
            <person name="Kuo A."/>
            <person name="Drula E."/>
            <person name="Kohler A."/>
            <person name="Sanchez-Garcia M."/>
            <person name="Morin E."/>
            <person name="Andreopoulos B."/>
            <person name="Barry K.W."/>
            <person name="Bonito G."/>
            <person name="Buee M."/>
            <person name="Carver A."/>
            <person name="Chen C."/>
            <person name="Cichocki N."/>
            <person name="Clum A."/>
            <person name="Culley D."/>
            <person name="Crous P.W."/>
            <person name="Fauchery L."/>
            <person name="Girlanda M."/>
            <person name="Hayes R.D."/>
            <person name="Keri Z."/>
            <person name="LaButti K."/>
            <person name="Lipzen A."/>
            <person name="Lombard V."/>
            <person name="Magnuson J."/>
            <person name="Maillard F."/>
            <person name="Murat C."/>
            <person name="Nolan M."/>
            <person name="Ohm R.A."/>
            <person name="Pangilinan J."/>
            <person name="Pereira M.F."/>
            <person name="Perotto S."/>
            <person name="Peter M."/>
            <person name="Pfister S."/>
            <person name="Riley R."/>
            <person name="Sitrit Y."/>
            <person name="Stielow J.B."/>
            <person name="Szollosi G."/>
            <person name="Zifcakova L."/>
            <person name="Stursova M."/>
            <person name="Spatafora J.W."/>
            <person name="Tedersoo L."/>
            <person name="Vaario L.M."/>
            <person name="Yamada A."/>
            <person name="Yan M."/>
            <person name="Wang P."/>
            <person name="Xu J."/>
            <person name="Bruns T."/>
            <person name="Baldrian P."/>
            <person name="Vilgalys R."/>
            <person name="Dunand C."/>
            <person name="Henrissat B."/>
            <person name="Grigoriev I.V."/>
            <person name="Hibbett D."/>
            <person name="Nagy L.G."/>
            <person name="Martin F.M."/>
        </authorList>
    </citation>
    <scope>NUCLEOTIDE SEQUENCE</scope>
    <source>
        <strain evidence="1">P2</strain>
    </source>
</reference>
<name>A0ACB6Z4H9_THEGA</name>
<proteinExistence type="predicted"/>
<evidence type="ECO:0000313" key="2">
    <source>
        <dbReference type="Proteomes" id="UP000886501"/>
    </source>
</evidence>
<reference evidence="1" key="1">
    <citation type="submission" date="2019-10" db="EMBL/GenBank/DDBJ databases">
        <authorList>
            <consortium name="DOE Joint Genome Institute"/>
            <person name="Kuo A."/>
            <person name="Miyauchi S."/>
            <person name="Kiss E."/>
            <person name="Drula E."/>
            <person name="Kohler A."/>
            <person name="Sanchez-Garcia M."/>
            <person name="Andreopoulos B."/>
            <person name="Barry K.W."/>
            <person name="Bonito G."/>
            <person name="Buee M."/>
            <person name="Carver A."/>
            <person name="Chen C."/>
            <person name="Cichocki N."/>
            <person name="Clum A."/>
            <person name="Culley D."/>
            <person name="Crous P.W."/>
            <person name="Fauchery L."/>
            <person name="Girlanda M."/>
            <person name="Hayes R."/>
            <person name="Keri Z."/>
            <person name="Labutti K."/>
            <person name="Lipzen A."/>
            <person name="Lombard V."/>
            <person name="Magnuson J."/>
            <person name="Maillard F."/>
            <person name="Morin E."/>
            <person name="Murat C."/>
            <person name="Nolan M."/>
            <person name="Ohm R."/>
            <person name="Pangilinan J."/>
            <person name="Pereira M."/>
            <person name="Perotto S."/>
            <person name="Peter M."/>
            <person name="Riley R."/>
            <person name="Sitrit Y."/>
            <person name="Stielow B."/>
            <person name="Szollosi G."/>
            <person name="Zifcakova L."/>
            <person name="Stursova M."/>
            <person name="Spatafora J.W."/>
            <person name="Tedersoo L."/>
            <person name="Vaario L.-M."/>
            <person name="Yamada A."/>
            <person name="Yan M."/>
            <person name="Wang P."/>
            <person name="Xu J."/>
            <person name="Bruns T."/>
            <person name="Baldrian P."/>
            <person name="Vilgalys R."/>
            <person name="Henrissat B."/>
            <person name="Grigoriev I.V."/>
            <person name="Hibbett D."/>
            <person name="Nagy L.G."/>
            <person name="Martin F.M."/>
        </authorList>
    </citation>
    <scope>NUCLEOTIDE SEQUENCE</scope>
    <source>
        <strain evidence="1">P2</strain>
    </source>
</reference>
<accession>A0ACB6Z4H9</accession>
<protein>
    <submittedName>
        <fullName evidence="1">Uncharacterized protein</fullName>
    </submittedName>
</protein>
<comment type="caution">
    <text evidence="1">The sequence shown here is derived from an EMBL/GenBank/DDBJ whole genome shotgun (WGS) entry which is preliminary data.</text>
</comment>
<evidence type="ECO:0000313" key="1">
    <source>
        <dbReference type="EMBL" id="KAF9644645.1"/>
    </source>
</evidence>
<keyword evidence="2" id="KW-1185">Reference proteome</keyword>
<sequence length="137" mass="14932">MNSSESEHKLPLTSFRWTTGGRIRDDVHHGCTDGPQRHYSRRTPELTSAGSIGCPLNQEGNSHIVCGLWVASAHVSRSTGSSVTRPPAALSTEALEPGGGFYSHPDFKLVSEARFFPYVTTDKNAKDELHFSYGTAL</sequence>
<organism evidence="1 2">
    <name type="scientific">Thelephora ganbajun</name>
    <name type="common">Ganba fungus</name>
    <dbReference type="NCBI Taxonomy" id="370292"/>
    <lineage>
        <taxon>Eukaryota</taxon>
        <taxon>Fungi</taxon>
        <taxon>Dikarya</taxon>
        <taxon>Basidiomycota</taxon>
        <taxon>Agaricomycotina</taxon>
        <taxon>Agaricomycetes</taxon>
        <taxon>Thelephorales</taxon>
        <taxon>Thelephoraceae</taxon>
        <taxon>Thelephora</taxon>
    </lineage>
</organism>